<organism evidence="2">
    <name type="scientific">Granulicella tundricola (strain ATCC BAA-1859 / DSM 23138 / MP5ACTX9)</name>
    <dbReference type="NCBI Taxonomy" id="1198114"/>
    <lineage>
        <taxon>Bacteria</taxon>
        <taxon>Pseudomonadati</taxon>
        <taxon>Acidobacteriota</taxon>
        <taxon>Terriglobia</taxon>
        <taxon>Terriglobales</taxon>
        <taxon>Acidobacteriaceae</taxon>
        <taxon>Granulicella</taxon>
    </lineage>
</organism>
<dbReference type="EMBL" id="CP002483">
    <property type="protein sequence ID" value="ADW71322.1"/>
    <property type="molecule type" value="Genomic_DNA"/>
</dbReference>
<accession>E8X788</accession>
<name>E8X788_GRATM</name>
<dbReference type="HOGENOM" id="CLU_3290362_0_0_0"/>
<proteinExistence type="predicted"/>
<keyword evidence="2" id="KW-1185">Reference proteome</keyword>
<evidence type="ECO:0000313" key="1">
    <source>
        <dbReference type="EMBL" id="ADW71322.1"/>
    </source>
</evidence>
<reference evidence="2" key="1">
    <citation type="submission" date="2011-01" db="EMBL/GenBank/DDBJ databases">
        <title>Complete sequence of plasmid3 of Acidobacterium sp. MP5ACTX9.</title>
        <authorList>
            <consortium name="US DOE Joint Genome Institute"/>
            <person name="Lucas S."/>
            <person name="Copeland A."/>
            <person name="Lapidus A."/>
            <person name="Cheng J.-F."/>
            <person name="Goodwin L."/>
            <person name="Pitluck S."/>
            <person name="Teshima H."/>
            <person name="Detter J.C."/>
            <person name="Han C."/>
            <person name="Tapia R."/>
            <person name="Land M."/>
            <person name="Hauser L."/>
            <person name="Kyrpides N."/>
            <person name="Ivanova N."/>
            <person name="Ovchinnikova G."/>
            <person name="Pagani I."/>
            <person name="Rawat S.R."/>
            <person name="Mannisto M."/>
            <person name="Haggblom M.M."/>
            <person name="Woyke T."/>
        </authorList>
    </citation>
    <scope>NUCLEOTIDE SEQUENCE [LARGE SCALE GENOMIC DNA]</scope>
    <source>
        <strain evidence="2">MP5ACTX9</strain>
        <plasmid evidence="2">Plasmid pACIX903</plasmid>
    </source>
</reference>
<geneLocation type="plasmid" evidence="1 2">
    <name>pACIX903</name>
</geneLocation>
<sequence length="40" mass="4229">MVDDDGAFVPARSVTHSATLSIALQNSLTQTAEVFIIVPL</sequence>
<dbReference type="Proteomes" id="UP000000343">
    <property type="component" value="Plasmid pACIX903"/>
</dbReference>
<gene>
    <name evidence="1" type="ordered locus">AciX9_4370</name>
</gene>
<evidence type="ECO:0000313" key="2">
    <source>
        <dbReference type="Proteomes" id="UP000000343"/>
    </source>
</evidence>
<dbReference type="KEGG" id="acm:AciX9_4370"/>
<protein>
    <submittedName>
        <fullName evidence="1">Pyrrolo-quinoline quinone</fullName>
    </submittedName>
</protein>
<keyword evidence="1" id="KW-0614">Plasmid</keyword>
<dbReference type="AlphaFoldDB" id="E8X788"/>